<name>A0A2G1W4A3_9BACT</name>
<reference evidence="10 11" key="1">
    <citation type="submission" date="2017-06" db="EMBL/GenBank/DDBJ databases">
        <title>Description of Rhodopirellula bahusiensis sp. nov.</title>
        <authorList>
            <person name="Kizina J."/>
            <person name="Harder J."/>
        </authorList>
    </citation>
    <scope>NUCLEOTIDE SEQUENCE [LARGE SCALE GENOMIC DNA]</scope>
    <source>
        <strain evidence="10 11">SWK21</strain>
    </source>
</reference>
<dbReference type="Gene3D" id="3.90.180.10">
    <property type="entry name" value="Medium-chain alcohol dehydrogenases, catalytic domain"/>
    <property type="match status" value="1"/>
</dbReference>
<dbReference type="InterPro" id="IPR011032">
    <property type="entry name" value="GroES-like_sf"/>
</dbReference>
<dbReference type="InterPro" id="IPR020843">
    <property type="entry name" value="ER"/>
</dbReference>
<evidence type="ECO:0000259" key="9">
    <source>
        <dbReference type="SMART" id="SM00829"/>
    </source>
</evidence>
<dbReference type="EMBL" id="NIZW01000014">
    <property type="protein sequence ID" value="PHQ33878.1"/>
    <property type="molecule type" value="Genomic_DNA"/>
</dbReference>
<evidence type="ECO:0000256" key="8">
    <source>
        <dbReference type="RuleBase" id="RU361277"/>
    </source>
</evidence>
<dbReference type="InterPro" id="IPR036291">
    <property type="entry name" value="NAD(P)-bd_dom_sf"/>
</dbReference>
<dbReference type="GO" id="GO:0008106">
    <property type="term" value="F:alcohol dehydrogenase (NADP+) activity"/>
    <property type="evidence" value="ECO:0007669"/>
    <property type="project" value="UniProtKB-EC"/>
</dbReference>
<sequence>MKTVHAYAVKESKGTFEEFEYELDDIGSDEVDIDVESCGICHSDISMVDNDWEMSEYPLVPGHEVIGKVSSIGDHVSHLSVGDRVGLGWHAGYCMACDQCMSGDHNLCNDAQATIGGRHGGFADTVRAQSASVVKIPDPLNAKEAGPLLCGGVTVFNPFMQLGLSPTSSVGVIGIGGLGHLALKFANAWGCEVTAFTSESKQEEALEMGAHHTINSRDVDAIKNTDLRFDLVISTINVPLDWNAVLGTLKTHGRLHMVGALTEPMEIGLLPHMLFNQLSLGASPVGPPAVIRTMLDFAARHQIAPVTEHYPMSKVNDAFDRLRSGDARYRIILDRD</sequence>
<dbReference type="PANTHER" id="PTHR42683">
    <property type="entry name" value="ALDEHYDE REDUCTASE"/>
    <property type="match status" value="1"/>
</dbReference>
<dbReference type="InterPro" id="IPR029752">
    <property type="entry name" value="D-isomer_DH_CS1"/>
</dbReference>
<dbReference type="CDD" id="cd05283">
    <property type="entry name" value="CAD1"/>
    <property type="match status" value="1"/>
</dbReference>
<keyword evidence="5" id="KW-0521">NADP</keyword>
<dbReference type="SMART" id="SM00829">
    <property type="entry name" value="PKS_ER"/>
    <property type="match status" value="1"/>
</dbReference>
<dbReference type="InterPro" id="IPR013154">
    <property type="entry name" value="ADH-like_N"/>
</dbReference>
<dbReference type="InterPro" id="IPR047109">
    <property type="entry name" value="CAD-like"/>
</dbReference>
<protein>
    <recommendedName>
        <fullName evidence="7">alcohol dehydrogenase (NADP(+))</fullName>
        <ecNumber evidence="7">1.1.1.2</ecNumber>
    </recommendedName>
</protein>
<dbReference type="GO" id="GO:0008270">
    <property type="term" value="F:zinc ion binding"/>
    <property type="evidence" value="ECO:0007669"/>
    <property type="project" value="InterPro"/>
</dbReference>
<dbReference type="RefSeq" id="WP_099262092.1">
    <property type="nucleotide sequence ID" value="NZ_NIZW01000014.1"/>
</dbReference>
<comment type="cofactor">
    <cofactor evidence="1 8">
        <name>Zn(2+)</name>
        <dbReference type="ChEBI" id="CHEBI:29105"/>
    </cofactor>
</comment>
<dbReference type="SUPFAM" id="SSF50129">
    <property type="entry name" value="GroES-like"/>
    <property type="match status" value="1"/>
</dbReference>
<keyword evidence="11" id="KW-1185">Reference proteome</keyword>
<dbReference type="FunFam" id="3.40.50.720:FF:000022">
    <property type="entry name" value="Cinnamyl alcohol dehydrogenase"/>
    <property type="match status" value="1"/>
</dbReference>
<dbReference type="EC" id="1.1.1.2" evidence="7"/>
<dbReference type="Pfam" id="PF08240">
    <property type="entry name" value="ADH_N"/>
    <property type="match status" value="1"/>
</dbReference>
<dbReference type="AlphaFoldDB" id="A0A2G1W4A3"/>
<dbReference type="InterPro" id="IPR002328">
    <property type="entry name" value="ADH_Zn_CS"/>
</dbReference>
<evidence type="ECO:0000313" key="10">
    <source>
        <dbReference type="EMBL" id="PHQ33878.1"/>
    </source>
</evidence>
<evidence type="ECO:0000313" key="11">
    <source>
        <dbReference type="Proteomes" id="UP000225740"/>
    </source>
</evidence>
<feature type="domain" description="Enoyl reductase (ER)" evidence="9">
    <location>
        <begin position="14"/>
        <end position="333"/>
    </location>
</feature>
<dbReference type="Pfam" id="PF00107">
    <property type="entry name" value="ADH_zinc_N"/>
    <property type="match status" value="1"/>
</dbReference>
<keyword evidence="4 8" id="KW-0862">Zinc</keyword>
<evidence type="ECO:0000256" key="1">
    <source>
        <dbReference type="ARBA" id="ARBA00001947"/>
    </source>
</evidence>
<evidence type="ECO:0000256" key="5">
    <source>
        <dbReference type="ARBA" id="ARBA00022857"/>
    </source>
</evidence>
<gene>
    <name evidence="10" type="ORF">CEE69_18385</name>
</gene>
<dbReference type="SUPFAM" id="SSF51735">
    <property type="entry name" value="NAD(P)-binding Rossmann-fold domains"/>
    <property type="match status" value="1"/>
</dbReference>
<keyword evidence="6" id="KW-0560">Oxidoreductase</keyword>
<dbReference type="OrthoDB" id="9806940at2"/>
<organism evidence="10 11">
    <name type="scientific">Rhodopirellula bahusiensis</name>
    <dbReference type="NCBI Taxonomy" id="2014065"/>
    <lineage>
        <taxon>Bacteria</taxon>
        <taxon>Pseudomonadati</taxon>
        <taxon>Planctomycetota</taxon>
        <taxon>Planctomycetia</taxon>
        <taxon>Pirellulales</taxon>
        <taxon>Pirellulaceae</taxon>
        <taxon>Rhodopirellula</taxon>
    </lineage>
</organism>
<comment type="similarity">
    <text evidence="2 8">Belongs to the zinc-containing alcohol dehydrogenase family.</text>
</comment>
<dbReference type="PROSITE" id="PS00059">
    <property type="entry name" value="ADH_ZINC"/>
    <property type="match status" value="1"/>
</dbReference>
<dbReference type="Proteomes" id="UP000225740">
    <property type="component" value="Unassembled WGS sequence"/>
</dbReference>
<proteinExistence type="inferred from homology"/>
<accession>A0A2G1W4A3</accession>
<dbReference type="GeneID" id="90609999"/>
<keyword evidence="3 8" id="KW-0479">Metal-binding</keyword>
<dbReference type="FunFam" id="3.90.180.10:FF:000018">
    <property type="entry name" value="NAD(P)-dependent alcohol dehydrogenase"/>
    <property type="match status" value="1"/>
</dbReference>
<dbReference type="Gene3D" id="3.40.50.720">
    <property type="entry name" value="NAD(P)-binding Rossmann-like Domain"/>
    <property type="match status" value="1"/>
</dbReference>
<evidence type="ECO:0000256" key="6">
    <source>
        <dbReference type="ARBA" id="ARBA00023002"/>
    </source>
</evidence>
<dbReference type="InterPro" id="IPR013149">
    <property type="entry name" value="ADH-like_C"/>
</dbReference>
<evidence type="ECO:0000256" key="7">
    <source>
        <dbReference type="ARBA" id="ARBA00024074"/>
    </source>
</evidence>
<comment type="caution">
    <text evidence="10">The sequence shown here is derived from an EMBL/GenBank/DDBJ whole genome shotgun (WGS) entry which is preliminary data.</text>
</comment>
<evidence type="ECO:0000256" key="4">
    <source>
        <dbReference type="ARBA" id="ARBA00022833"/>
    </source>
</evidence>
<evidence type="ECO:0000256" key="2">
    <source>
        <dbReference type="ARBA" id="ARBA00008072"/>
    </source>
</evidence>
<evidence type="ECO:0000256" key="3">
    <source>
        <dbReference type="ARBA" id="ARBA00022723"/>
    </source>
</evidence>
<dbReference type="PROSITE" id="PS00065">
    <property type="entry name" value="D_2_HYDROXYACID_DH_1"/>
    <property type="match status" value="1"/>
</dbReference>